<keyword evidence="4" id="KW-0288">FMN</keyword>
<dbReference type="InterPro" id="IPR026021">
    <property type="entry name" value="YdjA-like"/>
</dbReference>
<evidence type="ECO:0000256" key="8">
    <source>
        <dbReference type="ARBA" id="ARBA00023002"/>
    </source>
</evidence>
<dbReference type="GO" id="GO:0033567">
    <property type="term" value="P:DNA replication, Okazaki fragment processing"/>
    <property type="evidence" value="ECO:0007669"/>
    <property type="project" value="InterPro"/>
</dbReference>
<keyword evidence="7" id="KW-0521">NADP</keyword>
<dbReference type="InterPro" id="IPR000086">
    <property type="entry name" value="NUDIX_hydrolase_dom"/>
</dbReference>
<proteinExistence type="inferred from homology"/>
<dbReference type="GO" id="GO:0017108">
    <property type="term" value="F:5'-flap endonuclease activity"/>
    <property type="evidence" value="ECO:0007669"/>
    <property type="project" value="InterPro"/>
</dbReference>
<dbReference type="InterPro" id="IPR000415">
    <property type="entry name" value="Nitroreductase-like"/>
</dbReference>
<dbReference type="Gene3D" id="1.10.150.20">
    <property type="entry name" value="5' to 3' exonuclease, C-terminal subdomain"/>
    <property type="match status" value="1"/>
</dbReference>
<evidence type="ECO:0000256" key="5">
    <source>
        <dbReference type="ARBA" id="ARBA00022722"/>
    </source>
</evidence>
<dbReference type="Gene3D" id="3.90.79.10">
    <property type="entry name" value="Nucleoside Triphosphate Pyrophosphohydrolase"/>
    <property type="match status" value="1"/>
</dbReference>
<dbReference type="Gene3D" id="3.40.109.10">
    <property type="entry name" value="NADH Oxidase"/>
    <property type="match status" value="1"/>
</dbReference>
<dbReference type="InterPro" id="IPR029060">
    <property type="entry name" value="PIN-like_dom_sf"/>
</dbReference>
<evidence type="ECO:0000259" key="11">
    <source>
        <dbReference type="PROSITE" id="PS51462"/>
    </source>
</evidence>
<gene>
    <name evidence="12" type="ORF">H2204_014804</name>
</gene>
<dbReference type="CDD" id="cd09859">
    <property type="entry name" value="PIN_53EXO"/>
    <property type="match status" value="1"/>
</dbReference>
<keyword evidence="8" id="KW-0560">Oxidoreductase</keyword>
<dbReference type="GO" id="GO:0003677">
    <property type="term" value="F:DNA binding"/>
    <property type="evidence" value="ECO:0007669"/>
    <property type="project" value="UniProtKB-KW"/>
</dbReference>
<evidence type="ECO:0000256" key="2">
    <source>
        <dbReference type="ARBA" id="ARBA00007118"/>
    </source>
</evidence>
<dbReference type="PROSITE" id="PS51462">
    <property type="entry name" value="NUDIX"/>
    <property type="match status" value="1"/>
</dbReference>
<dbReference type="InterPro" id="IPR020045">
    <property type="entry name" value="DNA_polI_H3TH"/>
</dbReference>
<evidence type="ECO:0000256" key="10">
    <source>
        <dbReference type="ARBA" id="ARBA00023125"/>
    </source>
</evidence>
<dbReference type="Pfam" id="PF00293">
    <property type="entry name" value="NUDIX"/>
    <property type="match status" value="1"/>
</dbReference>
<feature type="domain" description="Nudix hydrolase" evidence="11">
    <location>
        <begin position="522"/>
        <end position="655"/>
    </location>
</feature>
<keyword evidence="6" id="KW-0378">Hydrolase</keyword>
<comment type="caution">
    <text evidence="12">The sequence shown here is derived from an EMBL/GenBank/DDBJ whole genome shotgun (WGS) entry which is preliminary data.</text>
</comment>
<dbReference type="Pfam" id="PF02739">
    <property type="entry name" value="5_3_exonuc_N"/>
    <property type="match status" value="1"/>
</dbReference>
<dbReference type="InterPro" id="IPR038969">
    <property type="entry name" value="FEN"/>
</dbReference>
<dbReference type="SUPFAM" id="SSF53187">
    <property type="entry name" value="Zn-dependent exopeptidases"/>
    <property type="match status" value="1"/>
</dbReference>
<dbReference type="SUPFAM" id="SSF55811">
    <property type="entry name" value="Nudix"/>
    <property type="match status" value="1"/>
</dbReference>
<keyword evidence="3" id="KW-0285">Flavoprotein</keyword>
<dbReference type="AlphaFoldDB" id="A0AA38XHN2"/>
<dbReference type="SUPFAM" id="SSF55469">
    <property type="entry name" value="FMN-dependent nitroreductase-like"/>
    <property type="match status" value="1"/>
</dbReference>
<dbReference type="InterPro" id="IPR002421">
    <property type="entry name" value="5-3_exonuclease"/>
</dbReference>
<protein>
    <recommendedName>
        <fullName evidence="11">Nudix hydrolase domain-containing protein</fullName>
    </recommendedName>
</protein>
<dbReference type="SMART" id="SM00475">
    <property type="entry name" value="53EXOc"/>
    <property type="match status" value="1"/>
</dbReference>
<dbReference type="EMBL" id="JAPDRN010000203">
    <property type="protein sequence ID" value="KAJ9613607.1"/>
    <property type="molecule type" value="Genomic_DNA"/>
</dbReference>
<dbReference type="CDD" id="cd02135">
    <property type="entry name" value="YdjA-like"/>
    <property type="match status" value="1"/>
</dbReference>
<dbReference type="InterPro" id="IPR029479">
    <property type="entry name" value="Nitroreductase"/>
</dbReference>
<comment type="similarity">
    <text evidence="2">Belongs to the nitroreductase family.</text>
</comment>
<reference evidence="12" key="1">
    <citation type="submission" date="2022-10" db="EMBL/GenBank/DDBJ databases">
        <title>Culturing micro-colonial fungi from biological soil crusts in the Mojave desert and describing Neophaeococcomyces mojavensis, and introducing the new genera and species Taxawa tesnikishii.</title>
        <authorList>
            <person name="Kurbessoian T."/>
            <person name="Stajich J.E."/>
        </authorList>
    </citation>
    <scope>NUCLEOTIDE SEQUENCE</scope>
    <source>
        <strain evidence="12">TK_35</strain>
    </source>
</reference>
<accession>A0AA38XHN2</accession>
<dbReference type="PANTHER" id="PTHR42646:SF2">
    <property type="entry name" value="5'-3' EXONUCLEASE FAMILY PROTEIN"/>
    <property type="match status" value="1"/>
</dbReference>
<dbReference type="SMART" id="SM00279">
    <property type="entry name" value="HhH2"/>
    <property type="match status" value="1"/>
</dbReference>
<organism evidence="12">
    <name type="scientific">Knufia peltigerae</name>
    <dbReference type="NCBI Taxonomy" id="1002370"/>
    <lineage>
        <taxon>Eukaryota</taxon>
        <taxon>Fungi</taxon>
        <taxon>Dikarya</taxon>
        <taxon>Ascomycota</taxon>
        <taxon>Pezizomycotina</taxon>
        <taxon>Eurotiomycetes</taxon>
        <taxon>Chaetothyriomycetidae</taxon>
        <taxon>Chaetothyriales</taxon>
        <taxon>Trichomeriaceae</taxon>
        <taxon>Knufia</taxon>
    </lineage>
</organism>
<dbReference type="Pfam" id="PF05013">
    <property type="entry name" value="FGase"/>
    <property type="match status" value="1"/>
</dbReference>
<dbReference type="InterPro" id="IPR008918">
    <property type="entry name" value="HhH2"/>
</dbReference>
<keyword evidence="5" id="KW-0540">Nuclease</keyword>
<dbReference type="Gene3D" id="3.40.50.1010">
    <property type="entry name" value="5'-nuclease"/>
    <property type="match status" value="1"/>
</dbReference>
<dbReference type="SUPFAM" id="SSF88723">
    <property type="entry name" value="PIN domain-like"/>
    <property type="match status" value="1"/>
</dbReference>
<comment type="cofactor">
    <cofactor evidence="1">
        <name>FMN</name>
        <dbReference type="ChEBI" id="CHEBI:58210"/>
    </cofactor>
</comment>
<dbReference type="CDD" id="cd03424">
    <property type="entry name" value="NUDIX_ADPRase_Nudt5_UGPPase_Nudt14"/>
    <property type="match status" value="1"/>
</dbReference>
<dbReference type="FunFam" id="1.10.150.20:FF:000003">
    <property type="entry name" value="DNA polymerase I"/>
    <property type="match status" value="1"/>
</dbReference>
<dbReference type="Pfam" id="PF01367">
    <property type="entry name" value="5_3_exonuc"/>
    <property type="match status" value="1"/>
</dbReference>
<dbReference type="InterPro" id="IPR015797">
    <property type="entry name" value="NUDIX_hydrolase-like_dom_sf"/>
</dbReference>
<evidence type="ECO:0000256" key="9">
    <source>
        <dbReference type="ARBA" id="ARBA00023027"/>
    </source>
</evidence>
<dbReference type="CDD" id="cd09898">
    <property type="entry name" value="H3TH_53EXO"/>
    <property type="match status" value="1"/>
</dbReference>
<dbReference type="InterPro" id="IPR020046">
    <property type="entry name" value="5-3_exonucl_a-hlix_arch_N"/>
</dbReference>
<evidence type="ECO:0000256" key="6">
    <source>
        <dbReference type="ARBA" id="ARBA00022801"/>
    </source>
</evidence>
<name>A0AA38XHN2_9EURO</name>
<dbReference type="Gene3D" id="3.40.630.40">
    <property type="entry name" value="Zn-dependent exopeptidases"/>
    <property type="match status" value="1"/>
</dbReference>
<keyword evidence="10" id="KW-0238">DNA-binding</keyword>
<sequence>MTGSDSMPDPAALLALDARRSVPSRQLGEPGPDPATLQRMLTSAVRVPDHGKRVPFRFLKIAGDARHTLGDFLATRSRQRDPHAGEAVFEKDRQRFSHAPLVIVVVASPRPDPKVPAQEQLMTAGCVCFALLQAAQALGFGAQWLTAWMAFDPAVHAHLGLTEGEGIAGFIHIGTPKAEVPERERPDAAALLQDWTGHIYVFRAWHSLPDEFQDSQGWPTNAVHGFARFLLDLLERERPRHIAIAFDEALDSGFRHRLYPAYKANRDPAPEALKRQFVHCKALCAALGLAVLAHHDYEADDLIGSALHGHRNSHRGVIISADKDLSQLLLDHDEQWDYARNQRWDVAGVKAKHGVHAHQIADYLALCGDAVDNIPGISGVGAKSAAVLLAHFGSMDVLYERLDEVPFLRLRGAAQMAVRLREQREHAQLWRQLTTIALDAPLEGCQPGMPRQLADAELLGGLCQTLRFGPMTRRRLFNAAGISDPRARMSQRNTEAPRVVYEGKYQRMVVRGSWEYSERTHAGGLAAIIIAVTPEDKVLFVEQFRVPLQAPTIEMPAGLVGDIDAGESIEVSAVRELEEETGWTAEHAEVLMIGPTSSGASSEKIAFVRATGLRRIGEGGGDESEDITVHEIPRTQAAAWLVQKMAEGYEADAKLTTWTAGPVADAGLHALPALLGADDPAIFSVHRAQGASPFLLLADHAGQQVPRALADLGLPQTELDRHIGWDIGIGGTTRALADRLDAWAIEQTYSRLLIDCNRPLVSPTLIPEVSDHTVVPGNAGLSPVQRQQRIDAIHAPYHARIDAELDARRDAARPTLLVMMHSFTPVMNGVERPWHAGVLYHQDTRFAHALLQALRDEGDLVVGDNEPYSVNSNSDYAVPVHGEGRGLVHVELEIRQDLIADDAGQQAWAERLARIFSALQPKLLAFG</sequence>
<evidence type="ECO:0000256" key="1">
    <source>
        <dbReference type="ARBA" id="ARBA00001917"/>
    </source>
</evidence>
<dbReference type="SUPFAM" id="SSF47807">
    <property type="entry name" value="5' to 3' exonuclease, C-terminal subdomain"/>
    <property type="match status" value="1"/>
</dbReference>
<evidence type="ECO:0000256" key="3">
    <source>
        <dbReference type="ARBA" id="ARBA00022630"/>
    </source>
</evidence>
<evidence type="ECO:0000313" key="12">
    <source>
        <dbReference type="EMBL" id="KAJ9613607.1"/>
    </source>
</evidence>
<dbReference type="Pfam" id="PF00881">
    <property type="entry name" value="Nitroreductase"/>
    <property type="match status" value="1"/>
</dbReference>
<keyword evidence="9" id="KW-0520">NAD</keyword>
<evidence type="ECO:0000256" key="4">
    <source>
        <dbReference type="ARBA" id="ARBA00022643"/>
    </source>
</evidence>
<evidence type="ECO:0000256" key="7">
    <source>
        <dbReference type="ARBA" id="ARBA00022857"/>
    </source>
</evidence>
<dbReference type="GO" id="GO:0008409">
    <property type="term" value="F:5'-3' exonuclease activity"/>
    <property type="evidence" value="ECO:0007669"/>
    <property type="project" value="InterPro"/>
</dbReference>
<dbReference type="PANTHER" id="PTHR42646">
    <property type="entry name" value="FLAP ENDONUCLEASE XNI"/>
    <property type="match status" value="1"/>
</dbReference>
<dbReference type="InterPro" id="IPR036279">
    <property type="entry name" value="5-3_exonuclease_C_sf"/>
</dbReference>
<dbReference type="InterPro" id="IPR007709">
    <property type="entry name" value="N-FG_amidohydro"/>
</dbReference>
<dbReference type="GO" id="GO:0016491">
    <property type="term" value="F:oxidoreductase activity"/>
    <property type="evidence" value="ECO:0007669"/>
    <property type="project" value="UniProtKB-KW"/>
</dbReference>